<feature type="compositionally biased region" description="Basic and acidic residues" evidence="2">
    <location>
        <begin position="133"/>
        <end position="143"/>
    </location>
</feature>
<name>A0A6G1I9I2_9PEZI</name>
<gene>
    <name evidence="4" type="ORF">EJ06DRAFT_525504</name>
</gene>
<dbReference type="Pfam" id="PF04438">
    <property type="entry name" value="zf-HIT"/>
    <property type="match status" value="1"/>
</dbReference>
<dbReference type="PROSITE" id="PS00028">
    <property type="entry name" value="ZINC_FINGER_C2H2_1"/>
    <property type="match status" value="1"/>
</dbReference>
<evidence type="ECO:0000313" key="4">
    <source>
        <dbReference type="EMBL" id="KAF2404932.1"/>
    </source>
</evidence>
<feature type="domain" description="HIT-type" evidence="3">
    <location>
        <begin position="5"/>
        <end position="42"/>
    </location>
</feature>
<dbReference type="EMBL" id="ML996687">
    <property type="protein sequence ID" value="KAF2404932.1"/>
    <property type="molecule type" value="Genomic_DNA"/>
</dbReference>
<evidence type="ECO:0000313" key="5">
    <source>
        <dbReference type="Proteomes" id="UP000799640"/>
    </source>
</evidence>
<keyword evidence="1" id="KW-0479">Metal-binding</keyword>
<dbReference type="CDD" id="cd23024">
    <property type="entry name" value="zf-HIT_ZNHIT2-3"/>
    <property type="match status" value="1"/>
</dbReference>
<dbReference type="InterPro" id="IPR013087">
    <property type="entry name" value="Znf_C2H2_type"/>
</dbReference>
<organism evidence="4 5">
    <name type="scientific">Trichodelitschia bisporula</name>
    <dbReference type="NCBI Taxonomy" id="703511"/>
    <lineage>
        <taxon>Eukaryota</taxon>
        <taxon>Fungi</taxon>
        <taxon>Dikarya</taxon>
        <taxon>Ascomycota</taxon>
        <taxon>Pezizomycotina</taxon>
        <taxon>Dothideomycetes</taxon>
        <taxon>Dothideomycetes incertae sedis</taxon>
        <taxon>Phaeotrichales</taxon>
        <taxon>Phaeotrichaceae</taxon>
        <taxon>Trichodelitschia</taxon>
    </lineage>
</organism>
<dbReference type="PROSITE" id="PS51083">
    <property type="entry name" value="ZF_HIT"/>
    <property type="match status" value="1"/>
</dbReference>
<evidence type="ECO:0000256" key="1">
    <source>
        <dbReference type="PROSITE-ProRule" id="PRU00453"/>
    </source>
</evidence>
<evidence type="ECO:0000259" key="3">
    <source>
        <dbReference type="PROSITE" id="PS51083"/>
    </source>
</evidence>
<keyword evidence="1" id="KW-0862">Zinc</keyword>
<dbReference type="Proteomes" id="UP000799640">
    <property type="component" value="Unassembled WGS sequence"/>
</dbReference>
<protein>
    <recommendedName>
        <fullName evidence="3">HIT-type domain-containing protein</fullName>
    </recommendedName>
</protein>
<accession>A0A6G1I9I2</accession>
<proteinExistence type="predicted"/>
<dbReference type="GO" id="GO:0008270">
    <property type="term" value="F:zinc ion binding"/>
    <property type="evidence" value="ECO:0007669"/>
    <property type="project" value="UniProtKB-UniRule"/>
</dbReference>
<dbReference type="Gene3D" id="3.30.60.190">
    <property type="match status" value="1"/>
</dbReference>
<sequence length="195" mass="21819">MATTCGVCKEASPKYKCPHCQLPYCSIKCFKEHILVHENEDTTPQNTTKAENSSSPPTTKSENTSASSTTIREASSQPTAPSDSPQQNPFLALRNHPAFLPLFMKYPHLRSQLRQIYTATLNPAVPAAELYRDEDGDEDKKPVWEPPPGMPRVEGQWTQEKADDVAVEVLSRLVEKEEGVREFMALVEIVFGEEE</sequence>
<feature type="region of interest" description="Disordered" evidence="2">
    <location>
        <begin position="40"/>
        <end position="90"/>
    </location>
</feature>
<feature type="region of interest" description="Disordered" evidence="2">
    <location>
        <begin position="133"/>
        <end position="158"/>
    </location>
</feature>
<reference evidence="4" key="1">
    <citation type="journal article" date="2020" name="Stud. Mycol.">
        <title>101 Dothideomycetes genomes: a test case for predicting lifestyles and emergence of pathogens.</title>
        <authorList>
            <person name="Haridas S."/>
            <person name="Albert R."/>
            <person name="Binder M."/>
            <person name="Bloem J."/>
            <person name="Labutti K."/>
            <person name="Salamov A."/>
            <person name="Andreopoulos B."/>
            <person name="Baker S."/>
            <person name="Barry K."/>
            <person name="Bills G."/>
            <person name="Bluhm B."/>
            <person name="Cannon C."/>
            <person name="Castanera R."/>
            <person name="Culley D."/>
            <person name="Daum C."/>
            <person name="Ezra D."/>
            <person name="Gonzalez J."/>
            <person name="Henrissat B."/>
            <person name="Kuo A."/>
            <person name="Liang C."/>
            <person name="Lipzen A."/>
            <person name="Lutzoni F."/>
            <person name="Magnuson J."/>
            <person name="Mondo S."/>
            <person name="Nolan M."/>
            <person name="Ohm R."/>
            <person name="Pangilinan J."/>
            <person name="Park H.-J."/>
            <person name="Ramirez L."/>
            <person name="Alfaro M."/>
            <person name="Sun H."/>
            <person name="Tritt A."/>
            <person name="Yoshinaga Y."/>
            <person name="Zwiers L.-H."/>
            <person name="Turgeon B."/>
            <person name="Goodwin S."/>
            <person name="Spatafora J."/>
            <person name="Crous P."/>
            <person name="Grigoriev I."/>
        </authorList>
    </citation>
    <scope>NUCLEOTIDE SEQUENCE</scope>
    <source>
        <strain evidence="4">CBS 262.69</strain>
    </source>
</reference>
<dbReference type="SUPFAM" id="SSF144232">
    <property type="entry name" value="HIT/MYND zinc finger-like"/>
    <property type="match status" value="1"/>
</dbReference>
<evidence type="ECO:0000256" key="2">
    <source>
        <dbReference type="SAM" id="MobiDB-lite"/>
    </source>
</evidence>
<dbReference type="AlphaFoldDB" id="A0A6G1I9I2"/>
<keyword evidence="1" id="KW-0863">Zinc-finger</keyword>
<dbReference type="InterPro" id="IPR007529">
    <property type="entry name" value="Znf_HIT"/>
</dbReference>
<feature type="compositionally biased region" description="Polar residues" evidence="2">
    <location>
        <begin position="42"/>
        <end position="89"/>
    </location>
</feature>
<keyword evidence="5" id="KW-1185">Reference proteome</keyword>
<dbReference type="OrthoDB" id="18412at2759"/>